<feature type="region of interest" description="Disordered" evidence="4">
    <location>
        <begin position="346"/>
        <end position="375"/>
    </location>
</feature>
<dbReference type="Gene3D" id="3.40.50.1220">
    <property type="entry name" value="TPP-binding domain"/>
    <property type="match status" value="1"/>
</dbReference>
<accession>A0ABP0MCY9</accession>
<evidence type="ECO:0000313" key="6">
    <source>
        <dbReference type="EMBL" id="CAK9048996.1"/>
    </source>
</evidence>
<protein>
    <recommendedName>
        <fullName evidence="5">Deacetylase sirtuin-type domain-containing protein</fullName>
    </recommendedName>
</protein>
<feature type="region of interest" description="Disordered" evidence="4">
    <location>
        <begin position="608"/>
        <end position="639"/>
    </location>
</feature>
<evidence type="ECO:0000256" key="1">
    <source>
        <dbReference type="ARBA" id="ARBA00022679"/>
    </source>
</evidence>
<keyword evidence="1" id="KW-0808">Transferase</keyword>
<feature type="domain" description="Deacetylase sirtuin-type" evidence="5">
    <location>
        <begin position="654"/>
        <end position="999"/>
    </location>
</feature>
<keyword evidence="2" id="KW-0520">NAD</keyword>
<dbReference type="Pfam" id="PF02146">
    <property type="entry name" value="SIR2"/>
    <property type="match status" value="1"/>
</dbReference>
<feature type="compositionally biased region" description="Basic and acidic residues" evidence="4">
    <location>
        <begin position="628"/>
        <end position="639"/>
    </location>
</feature>
<dbReference type="InterPro" id="IPR026591">
    <property type="entry name" value="Sirtuin_cat_small_dom_sf"/>
</dbReference>
<reference evidence="6 7" key="1">
    <citation type="submission" date="2024-02" db="EMBL/GenBank/DDBJ databases">
        <authorList>
            <person name="Chen Y."/>
            <person name="Shah S."/>
            <person name="Dougan E. K."/>
            <person name="Thang M."/>
            <person name="Chan C."/>
        </authorList>
    </citation>
    <scope>NUCLEOTIDE SEQUENCE [LARGE SCALE GENOMIC DNA]</scope>
</reference>
<dbReference type="PROSITE" id="PS50305">
    <property type="entry name" value="SIRTUIN"/>
    <property type="match status" value="1"/>
</dbReference>
<feature type="compositionally biased region" description="Basic and acidic residues" evidence="4">
    <location>
        <begin position="346"/>
        <end position="369"/>
    </location>
</feature>
<dbReference type="InterPro" id="IPR050134">
    <property type="entry name" value="NAD-dep_sirtuin_deacylases"/>
</dbReference>
<dbReference type="Gene3D" id="3.30.1600.10">
    <property type="entry name" value="SIR2/SIRT2 'Small Domain"/>
    <property type="match status" value="1"/>
</dbReference>
<dbReference type="InterPro" id="IPR029035">
    <property type="entry name" value="DHS-like_NAD/FAD-binding_dom"/>
</dbReference>
<sequence length="1959" mass="219701">GEHKKKTGIVTASRRAFAGTAIHGHCPRHKHPLEKIKEDDVRWPNVFGPRLECEMCKAAKKKDKASAEAAEDGKPKPVAFGCEDCNWYVCADCHGKKGEKQWQCMLQVDLREGFEVHREWFAVDHLRLFAEAEDDMDLDDDDEKEDVNLAKKFYPDLVEGQVIKASLSSAGRWGFTTRFMYDAVVTRCQEDGSYDVKFHDQLLGEKKGLPIEELESLLTFEASGLGLDPSRNFFDFRFNSLPRGVQTSGNGVELKPAGDSGGSILYMKPASYLSMPLEGLAPGGAGSGEDHVKYTLSLELKLPLQRSQHPVALVQASWPEVSGLPQLSAVADAYVPARELRAHDEVHPADRDYAEAENLSRAEGERQEPPEPGTTWSWHLQLGNVVLSRSELRPGRWHEITLVVNCKEGRAFVTVDGKQVRDDQGESWVVIGEGAGKSPLAIKRGGFLLFAAAEASWMPGGCFLRRCSFQSDCLSMKQLEQVRYQNRSASAKIRDYLKEQLPQQELSLTPILRRKAMPLWRSDWFLAEFGQNVYPSDSGAPLTTFQVFILAAEKIFQVHSSYLPAFWVGSGGICSILLLLLIGFSPFDSPQHDTSPSPASIVGLMSETMQKERERESEQCPKCSSSPKDQRTGEMGEGRGVKDAAGTVALIKASNEDLDSLKDFILNASDEGLLCLTGAGFSTESGIPDYRSPEGSYSKGHKPMTHQEFVSSAVNRKRYWARSLRGWRFFDQAQPNVAHRALGKLEQQGYVRTVVTQNVDGLHQKGGSTKVIELHGRNDEVQCLSCFRSRRRSGYQEELETVNSEWMDHFLPRHGQIDVRADGDAELQVQSFEAFHVPSCDACGGVWKPKVVFFGGALEESVKGAAREAVETSGALLVMGSSLQVCGAGGWGLQHCMACVLFEDLVQNLPVGSIWLLATNSTWSLKKQEHNASRQTYWHSQVFSAFSLVKEAAALQKPLAILNIGPTRADPQQSRWLTWRREWRCGETLEEICRRLRAAEPLYRRLNNCFESPEPQVIVFYLKAVKQLRSKMANVGDASSSEGRCQEFRMVPWKDAKSSWWKDSDVQGLHHPVGARQRHCAPCYRMTICNGGDGTIYHRQSARSPPKLKYQTCMIFDGIPCERAEDEAFWTTMVTACLISSEKAPEELFYDTFLPYLMNTPAVVDVLYPKKPPASGVEAPETDFHSVPQVFGPWRSLTLLWKHLLRTRAGLSKQQVKCLKWELRASLISMSVHDLKASKGLDTTDVRLLKLGCGSMSFAAVRNHTTATDSRPDEDTLSLPASTKSLWECRRLVDAVEILCAQKPRTYEGQDGSGEFASYLDLDTGEEKMSQSAVFPFFDRLLRQEVFPGRPKGVAEQLPIDLLALPEKVSSMTELFRTLRIAEEICLKLSFISRERCEYAPYLLVCLQQHLFTKLLPLPRGPFSSKLEECDIWGGWDGSHPTVTRPMQLDMLQVLGRLVELFVCASLEMRCKQHTARTFDAVKITVLSACAAMADRIVRIWPMDDRLFKSEERPSELTKALHEGRFAIDAAAFVTQSETMEACFQELSITRAASVAYFHEVTQHYKAKTKKRPALAPATGGVCGWEKVAGWQVSVQVNLDRRRTVIFDYAMHKWGMWVVGERGTIALVERMAATKLLMDPNPQNLVSGNNVMMPHIWPEFRAYRDIVFWWKYFLCTDVRVFPEPRQFHPAEAIARWSVAQDDAWDKGRQYFKITALGKERSDNVVWLNERNPPQPPASGHRWPSPALPAMHTKGEVRTEDDLLYQRSLPNFADEKTGRPMLRPSDSEALLSYLTVPYLRQPLLLSFFTTQDRSNCLRQGTLQKILQATMLEPGRLLYPEDMQKIPEYVPAIAEEEHLVASPFSQILTELSHGPSQILTAVGKLMALTLSLATSVTSETVPAILFAVRLAVRVESAAAVLMDHAEGRVARAWPRLTVTPHVLEDRYSASADKRNSSLYSA</sequence>
<dbReference type="InterPro" id="IPR003000">
    <property type="entry name" value="Sirtuin"/>
</dbReference>
<evidence type="ECO:0000256" key="4">
    <source>
        <dbReference type="SAM" id="MobiDB-lite"/>
    </source>
</evidence>
<dbReference type="PANTHER" id="PTHR11085">
    <property type="entry name" value="NAD-DEPENDENT PROTEIN DEACYLASE SIRTUIN-5, MITOCHONDRIAL-RELATED"/>
    <property type="match status" value="1"/>
</dbReference>
<dbReference type="EMBL" id="CAXAMN010016758">
    <property type="protein sequence ID" value="CAK9048996.1"/>
    <property type="molecule type" value="Genomic_DNA"/>
</dbReference>
<dbReference type="PANTHER" id="PTHR11085:SF10">
    <property type="entry name" value="NAD-DEPENDENT PROTEIN DEACYLASE SIRTUIN-5, MITOCHONDRIAL-RELATED"/>
    <property type="match status" value="1"/>
</dbReference>
<gene>
    <name evidence="6" type="ORF">CCMP2556_LOCUS25154</name>
</gene>
<name>A0ABP0MCY9_9DINO</name>
<evidence type="ECO:0000259" key="5">
    <source>
        <dbReference type="PROSITE" id="PS50305"/>
    </source>
</evidence>
<dbReference type="InterPro" id="IPR026590">
    <property type="entry name" value="Ssirtuin_cat_dom"/>
</dbReference>
<comment type="caution">
    <text evidence="3">Lacks conserved residue(s) required for the propagation of feature annotation.</text>
</comment>
<evidence type="ECO:0000313" key="7">
    <source>
        <dbReference type="Proteomes" id="UP001642484"/>
    </source>
</evidence>
<organism evidence="6 7">
    <name type="scientific">Durusdinium trenchii</name>
    <dbReference type="NCBI Taxonomy" id="1381693"/>
    <lineage>
        <taxon>Eukaryota</taxon>
        <taxon>Sar</taxon>
        <taxon>Alveolata</taxon>
        <taxon>Dinophyceae</taxon>
        <taxon>Suessiales</taxon>
        <taxon>Symbiodiniaceae</taxon>
        <taxon>Durusdinium</taxon>
    </lineage>
</organism>
<feature type="non-terminal residue" evidence="6">
    <location>
        <position position="1"/>
    </location>
</feature>
<feature type="compositionally biased region" description="Basic and acidic residues" evidence="4">
    <location>
        <begin position="609"/>
        <end position="619"/>
    </location>
</feature>
<evidence type="ECO:0000256" key="2">
    <source>
        <dbReference type="ARBA" id="ARBA00023027"/>
    </source>
</evidence>
<keyword evidence="7" id="KW-1185">Reference proteome</keyword>
<comment type="caution">
    <text evidence="6">The sequence shown here is derived from an EMBL/GenBank/DDBJ whole genome shotgun (WGS) entry which is preliminary data.</text>
</comment>
<evidence type="ECO:0000256" key="3">
    <source>
        <dbReference type="PROSITE-ProRule" id="PRU00236"/>
    </source>
</evidence>
<dbReference type="Proteomes" id="UP001642484">
    <property type="component" value="Unassembled WGS sequence"/>
</dbReference>
<proteinExistence type="predicted"/>
<dbReference type="SUPFAM" id="SSF52467">
    <property type="entry name" value="DHS-like NAD/FAD-binding domain"/>
    <property type="match status" value="1"/>
</dbReference>